<comment type="caution">
    <text evidence="5">The sequence shown here is derived from an EMBL/GenBank/DDBJ whole genome shotgun (WGS) entry which is preliminary data.</text>
</comment>
<evidence type="ECO:0000313" key="5">
    <source>
        <dbReference type="EMBL" id="KAF0309220.1"/>
    </source>
</evidence>
<dbReference type="GO" id="GO:0005739">
    <property type="term" value="C:mitochondrion"/>
    <property type="evidence" value="ECO:0007669"/>
    <property type="project" value="UniProtKB-ARBA"/>
</dbReference>
<evidence type="ECO:0000256" key="2">
    <source>
        <dbReference type="SAM" id="MobiDB-lite"/>
    </source>
</evidence>
<gene>
    <name evidence="5" type="primary">Rmnd1</name>
    <name evidence="5" type="ORF">FJT64_019630</name>
</gene>
<sequence length="417" mass="47039">MSMRRLLSVTASLARLVPAARTVSSRLSPAARCLPLAARPSAVQTAIGRFGPAAPLATSAAAAAARTEPPPPPAADSEGKKAIELDLSAVHSKRRVQRKRAVVKNESETRQQPSAEEDMEVVAYSTAEEYNLESLMEGLREQNLYHPSAMSEDGRGGVLWQPPLTEHAPAADVHDVLHVAARYTLGAEPREIYLFREGTVVFWNVPELERRSVLEFIRQFQEGSYDQETVEEESDSMPYSYTEVFNKTRLVNGRILLNMEGSTDLEKYAFSNAMALSVKLGIWESALERYIDSIRFVTDELKKGGRISMKKEEVLKKNGELFGLRHLINLSSDCLDTPDFYWDKDNLESLYQKTCNHLNIAKRTRVMNEKLNHCVELADMLTTNLADQHHVRLEWMIIALIMVEVGFEVIHFLERYT</sequence>
<evidence type="ECO:0000256" key="1">
    <source>
        <dbReference type="ARBA" id="ARBA00008306"/>
    </source>
</evidence>
<feature type="chain" id="PRO_5025497011" evidence="3">
    <location>
        <begin position="20"/>
        <end position="417"/>
    </location>
</feature>
<keyword evidence="3" id="KW-0732">Signal</keyword>
<organism evidence="5 6">
    <name type="scientific">Amphibalanus amphitrite</name>
    <name type="common">Striped barnacle</name>
    <name type="synonym">Balanus amphitrite</name>
    <dbReference type="NCBI Taxonomy" id="1232801"/>
    <lineage>
        <taxon>Eukaryota</taxon>
        <taxon>Metazoa</taxon>
        <taxon>Ecdysozoa</taxon>
        <taxon>Arthropoda</taxon>
        <taxon>Crustacea</taxon>
        <taxon>Multicrustacea</taxon>
        <taxon>Cirripedia</taxon>
        <taxon>Thoracica</taxon>
        <taxon>Thoracicalcarea</taxon>
        <taxon>Balanomorpha</taxon>
        <taxon>Balanoidea</taxon>
        <taxon>Balanidae</taxon>
        <taxon>Amphibalaninae</taxon>
        <taxon>Amphibalanus</taxon>
    </lineage>
</organism>
<dbReference type="OrthoDB" id="242766at2759"/>
<dbReference type="PANTHER" id="PTHR16255:SF1">
    <property type="entry name" value="REQUIRED FOR MEIOTIC NUCLEAR DIVISION PROTEIN 1 HOMOLOG"/>
    <property type="match status" value="1"/>
</dbReference>
<accession>A0A6A4WZN4</accession>
<dbReference type="PANTHER" id="PTHR16255">
    <property type="entry name" value="REQUIRED FOR MEIOTIC NUCLEAR DIVISION PROTEIN 1 HOMOLOG"/>
    <property type="match status" value="1"/>
</dbReference>
<evidence type="ECO:0000256" key="3">
    <source>
        <dbReference type="SAM" id="SignalP"/>
    </source>
</evidence>
<dbReference type="InterPro" id="IPR051624">
    <property type="entry name" value="RMD1/Sad1-interacting"/>
</dbReference>
<dbReference type="EMBL" id="VIIS01000423">
    <property type="protein sequence ID" value="KAF0309220.1"/>
    <property type="molecule type" value="Genomic_DNA"/>
</dbReference>
<evidence type="ECO:0000313" key="6">
    <source>
        <dbReference type="Proteomes" id="UP000440578"/>
    </source>
</evidence>
<dbReference type="Pfam" id="PF02582">
    <property type="entry name" value="DUF155"/>
    <property type="match status" value="1"/>
</dbReference>
<feature type="region of interest" description="Disordered" evidence="2">
    <location>
        <begin position="96"/>
        <end position="119"/>
    </location>
</feature>
<proteinExistence type="inferred from homology"/>
<feature type="signal peptide" evidence="3">
    <location>
        <begin position="1"/>
        <end position="19"/>
    </location>
</feature>
<dbReference type="GO" id="GO:0070131">
    <property type="term" value="P:positive regulation of mitochondrial translation"/>
    <property type="evidence" value="ECO:0007669"/>
    <property type="project" value="TreeGrafter"/>
</dbReference>
<evidence type="ECO:0000259" key="4">
    <source>
        <dbReference type="Pfam" id="PF02582"/>
    </source>
</evidence>
<dbReference type="AlphaFoldDB" id="A0A6A4WZN4"/>
<comment type="similarity">
    <text evidence="1">Belongs to the RMD1/sif2 family.</text>
</comment>
<reference evidence="5 6" key="1">
    <citation type="submission" date="2019-07" db="EMBL/GenBank/DDBJ databases">
        <title>Draft genome assembly of a fouling barnacle, Amphibalanus amphitrite (Darwin, 1854): The first reference genome for Thecostraca.</title>
        <authorList>
            <person name="Kim W."/>
        </authorList>
    </citation>
    <scope>NUCLEOTIDE SEQUENCE [LARGE SCALE GENOMIC DNA]</scope>
    <source>
        <strain evidence="5">SNU_AA5</strain>
        <tissue evidence="5">Soma without cirri and trophi</tissue>
    </source>
</reference>
<dbReference type="InterPro" id="IPR003734">
    <property type="entry name" value="DUF155"/>
</dbReference>
<keyword evidence="6" id="KW-1185">Reference proteome</keyword>
<dbReference type="Proteomes" id="UP000440578">
    <property type="component" value="Unassembled WGS sequence"/>
</dbReference>
<protein>
    <submittedName>
        <fullName evidence="5">Required for meiotic nuclear division protein 1</fullName>
    </submittedName>
</protein>
<feature type="domain" description="DUF155" evidence="4">
    <location>
        <begin position="192"/>
        <end position="368"/>
    </location>
</feature>
<name>A0A6A4WZN4_AMPAM</name>